<evidence type="ECO:0000313" key="4">
    <source>
        <dbReference type="Proteomes" id="UP001055940"/>
    </source>
</evidence>
<dbReference type="InterPro" id="IPR011047">
    <property type="entry name" value="Quinoprotein_ADH-like_sf"/>
</dbReference>
<accession>A0ABY5DG70</accession>
<feature type="transmembrane region" description="Helical" evidence="2">
    <location>
        <begin position="178"/>
        <end position="201"/>
    </location>
</feature>
<dbReference type="SUPFAM" id="SSF50998">
    <property type="entry name" value="Quinoprotein alcohol dehydrogenase-like"/>
    <property type="match status" value="1"/>
</dbReference>
<name>A0ABY5DG70_9ACTN</name>
<dbReference type="EMBL" id="CP099837">
    <property type="protein sequence ID" value="USY22345.1"/>
    <property type="molecule type" value="Genomic_DNA"/>
</dbReference>
<keyword evidence="2" id="KW-1133">Transmembrane helix</keyword>
<sequence>MSITPTPATPTAESTTPEPKKEFPHLWEVVGWIGGGMVVGTVLLTFLVLWRWENADFGFALLVPAEGRWVWQVPLMIAVILAVVMFLTDREQPNPDPEGPVTPAFFEWLGTMLVALLLVLWMALPRSSFVFTAWLFDEQYGVIAEEVAYWGISASLLLGIVLLLVSHRWPRTRPWRRSLPLMAVGVVLAMLTGFLLSTVAVHQPTRHSFLAGEVVEPAPVPDRVSRVGWTWEPPEDIEIRAVEPGSHGPIVALSDGVIALEGPTGEERWSFRHPHSSTESTIFTHEGLVRVVRYPRPHQLSTDEDRVALVTDLDTVTGEIIEQSVRPFDDLEEPDDVGQLLARTPDLTLYVEKAGSDGPQRIIAREGVSGKELWTYAAEDEIGRVCEESLWSASGGRLLHGGQVLLPLLCADSAESLAKSKRRSGLDREDWTLHSGLLVSLDPMTGARNWSYEWEDIAGYVWTRSGGPVMNEGAHPVVAFTASWENDELLLDPRDGTEVGMAPERMTEEEFHDFDVLTADTGGMVIYRYREDGTLEFQRVSASGDVVDVAEIPGHMSDPDQEWAFSSRTTVLERGVVLPGLEGEYGEEGDWSASFVLTAPFGQSNEDSEVGASRRIPVEDGLELPWQDHRYSHLEPHMAPLPLPGAVVVHTTNGEGTDAPVHGLVP</sequence>
<feature type="transmembrane region" description="Helical" evidence="2">
    <location>
        <begin position="69"/>
        <end position="87"/>
    </location>
</feature>
<keyword evidence="4" id="KW-1185">Reference proteome</keyword>
<feature type="transmembrane region" description="Helical" evidence="2">
    <location>
        <begin position="29"/>
        <end position="49"/>
    </location>
</feature>
<feature type="transmembrane region" description="Helical" evidence="2">
    <location>
        <begin position="147"/>
        <end position="166"/>
    </location>
</feature>
<dbReference type="Gene3D" id="2.130.10.10">
    <property type="entry name" value="YVTN repeat-like/Quinoprotein amine dehydrogenase"/>
    <property type="match status" value="1"/>
</dbReference>
<dbReference type="Proteomes" id="UP001055940">
    <property type="component" value="Chromosome"/>
</dbReference>
<proteinExistence type="predicted"/>
<feature type="compositionally biased region" description="Low complexity" evidence="1">
    <location>
        <begin position="1"/>
        <end position="17"/>
    </location>
</feature>
<keyword evidence="2" id="KW-0812">Transmembrane</keyword>
<dbReference type="RefSeq" id="WP_254421130.1">
    <property type="nucleotide sequence ID" value="NZ_BAAAJB010000046.1"/>
</dbReference>
<feature type="region of interest" description="Disordered" evidence="1">
    <location>
        <begin position="1"/>
        <end position="20"/>
    </location>
</feature>
<organism evidence="3 4">
    <name type="scientific">Nocardiopsis exhalans</name>
    <dbReference type="NCBI Taxonomy" id="163604"/>
    <lineage>
        <taxon>Bacteria</taxon>
        <taxon>Bacillati</taxon>
        <taxon>Actinomycetota</taxon>
        <taxon>Actinomycetes</taxon>
        <taxon>Streptosporangiales</taxon>
        <taxon>Nocardiopsidaceae</taxon>
        <taxon>Nocardiopsis</taxon>
    </lineage>
</organism>
<feature type="transmembrane region" description="Helical" evidence="2">
    <location>
        <begin position="108"/>
        <end position="135"/>
    </location>
</feature>
<keyword evidence="2" id="KW-0472">Membrane</keyword>
<reference evidence="3" key="1">
    <citation type="submission" date="2022-06" db="EMBL/GenBank/DDBJ databases">
        <authorList>
            <person name="Ping M."/>
        </authorList>
    </citation>
    <scope>NUCLEOTIDE SEQUENCE</scope>
    <source>
        <strain evidence="3">JCM11759T</strain>
    </source>
</reference>
<dbReference type="InterPro" id="IPR015943">
    <property type="entry name" value="WD40/YVTN_repeat-like_dom_sf"/>
</dbReference>
<evidence type="ECO:0000313" key="3">
    <source>
        <dbReference type="EMBL" id="USY22345.1"/>
    </source>
</evidence>
<evidence type="ECO:0000256" key="1">
    <source>
        <dbReference type="SAM" id="MobiDB-lite"/>
    </source>
</evidence>
<protein>
    <submittedName>
        <fullName evidence="3">Uncharacterized protein</fullName>
    </submittedName>
</protein>
<evidence type="ECO:0000256" key="2">
    <source>
        <dbReference type="SAM" id="Phobius"/>
    </source>
</evidence>
<gene>
    <name evidence="3" type="ORF">NE857_12475</name>
</gene>